<dbReference type="Gene3D" id="3.15.10.30">
    <property type="entry name" value="Haemolymph juvenile hormone binding protein"/>
    <property type="match status" value="1"/>
</dbReference>
<reference evidence="2 3" key="1">
    <citation type="journal article" date="2024" name="BMC Genomics">
        <title>De novo assembly and annotation of Popillia japonica's genome with initial clues to its potential as an invasive pest.</title>
        <authorList>
            <person name="Cucini C."/>
            <person name="Boschi S."/>
            <person name="Funari R."/>
            <person name="Cardaioli E."/>
            <person name="Iannotti N."/>
            <person name="Marturano G."/>
            <person name="Paoli F."/>
            <person name="Bruttini M."/>
            <person name="Carapelli A."/>
            <person name="Frati F."/>
            <person name="Nardi F."/>
        </authorList>
    </citation>
    <scope>NUCLEOTIDE SEQUENCE [LARGE SCALE GENOMIC DNA]</scope>
    <source>
        <strain evidence="2">DMR45628</strain>
    </source>
</reference>
<feature type="signal peptide" evidence="1">
    <location>
        <begin position="1"/>
        <end position="18"/>
    </location>
</feature>
<protein>
    <submittedName>
        <fullName evidence="2">Hemolymph juvenile hormone binding protein (JHBP)</fullName>
    </submittedName>
</protein>
<dbReference type="Pfam" id="PF06585">
    <property type="entry name" value="JHBP"/>
    <property type="match status" value="1"/>
</dbReference>
<dbReference type="InterPro" id="IPR010562">
    <property type="entry name" value="Haemolymph_juvenile_hormone-bd"/>
</dbReference>
<dbReference type="SMART" id="SM00700">
    <property type="entry name" value="JHBP"/>
    <property type="match status" value="1"/>
</dbReference>
<evidence type="ECO:0000256" key="1">
    <source>
        <dbReference type="SAM" id="SignalP"/>
    </source>
</evidence>
<organism evidence="2 3">
    <name type="scientific">Popillia japonica</name>
    <name type="common">Japanese beetle</name>
    <dbReference type="NCBI Taxonomy" id="7064"/>
    <lineage>
        <taxon>Eukaryota</taxon>
        <taxon>Metazoa</taxon>
        <taxon>Ecdysozoa</taxon>
        <taxon>Arthropoda</taxon>
        <taxon>Hexapoda</taxon>
        <taxon>Insecta</taxon>
        <taxon>Pterygota</taxon>
        <taxon>Neoptera</taxon>
        <taxon>Endopterygota</taxon>
        <taxon>Coleoptera</taxon>
        <taxon>Polyphaga</taxon>
        <taxon>Scarabaeiformia</taxon>
        <taxon>Scarabaeidae</taxon>
        <taxon>Rutelinae</taxon>
        <taxon>Popillia</taxon>
    </lineage>
</organism>
<sequence length="239" mass="26513">MKYLICALISLSAVNVLAKDLPSYITQCSLKEADLNGCIRDNGNKAIPVIVKGDPDLGIPSLSPITVKELVLGGDNLKIMVTDAYCDDLKTTKLTETLFDLKNQKAGYTAVIDSLTVTGKYSIKDGKILSRPVSGSGKYNMTYIGVTIHSKSDLNIIEKDGEKYLQLTNFITDSDIKRGYFHFENLQSSEGEDLDNFVDKNWEAVWKEIKLSQDKAYEQFLNIPLLAVVNNVPMSKIFS</sequence>
<keyword evidence="3" id="KW-1185">Reference proteome</keyword>
<accession>A0AAW1IAN1</accession>
<evidence type="ECO:0000313" key="2">
    <source>
        <dbReference type="EMBL" id="KAK9686079.1"/>
    </source>
</evidence>
<dbReference type="EMBL" id="JASPKY010000731">
    <property type="protein sequence ID" value="KAK9686079.1"/>
    <property type="molecule type" value="Genomic_DNA"/>
</dbReference>
<dbReference type="PANTHER" id="PTHR11008:SF32">
    <property type="entry name" value="CIRCADIAN CLOCK-CONTROLLED PROTEIN DAYWAKE-RELATED"/>
    <property type="match status" value="1"/>
</dbReference>
<dbReference type="GO" id="GO:0005615">
    <property type="term" value="C:extracellular space"/>
    <property type="evidence" value="ECO:0007669"/>
    <property type="project" value="TreeGrafter"/>
</dbReference>
<gene>
    <name evidence="2" type="ORF">QE152_g37467</name>
</gene>
<name>A0AAW1IAN1_POPJA</name>
<evidence type="ECO:0000313" key="3">
    <source>
        <dbReference type="Proteomes" id="UP001458880"/>
    </source>
</evidence>
<dbReference type="PANTHER" id="PTHR11008">
    <property type="entry name" value="PROTEIN TAKEOUT-LIKE PROTEIN"/>
    <property type="match status" value="1"/>
</dbReference>
<dbReference type="InterPro" id="IPR038606">
    <property type="entry name" value="To_sf"/>
</dbReference>
<comment type="caution">
    <text evidence="2">The sequence shown here is derived from an EMBL/GenBank/DDBJ whole genome shotgun (WGS) entry which is preliminary data.</text>
</comment>
<dbReference type="Proteomes" id="UP001458880">
    <property type="component" value="Unassembled WGS sequence"/>
</dbReference>
<feature type="chain" id="PRO_5043867125" evidence="1">
    <location>
        <begin position="19"/>
        <end position="239"/>
    </location>
</feature>
<proteinExistence type="predicted"/>
<dbReference type="AlphaFoldDB" id="A0AAW1IAN1"/>
<keyword evidence="1" id="KW-0732">Signal</keyword>